<name>A0A7I9UZ27_9ACTN</name>
<dbReference type="OrthoDB" id="4761308at2"/>
<dbReference type="Pfam" id="PF12079">
    <property type="entry name" value="DUF3558"/>
    <property type="match status" value="2"/>
</dbReference>
<comment type="caution">
    <text evidence="2">The sequence shown here is derived from an EMBL/GenBank/DDBJ whole genome shotgun (WGS) entry which is preliminary data.</text>
</comment>
<dbReference type="Proteomes" id="UP000444980">
    <property type="component" value="Unassembled WGS sequence"/>
</dbReference>
<accession>A0A7I9UZ27</accession>
<keyword evidence="3" id="KW-1185">Reference proteome</keyword>
<dbReference type="EMBL" id="BJOU01000002">
    <property type="protein sequence ID" value="GED98365.1"/>
    <property type="molecule type" value="Genomic_DNA"/>
</dbReference>
<evidence type="ECO:0008006" key="4">
    <source>
        <dbReference type="Google" id="ProtNLM"/>
    </source>
</evidence>
<protein>
    <recommendedName>
        <fullName evidence="4">Lipoprotein LprB</fullName>
    </recommendedName>
</protein>
<feature type="chain" id="PRO_5038468865" description="Lipoprotein LprB" evidence="1">
    <location>
        <begin position="20"/>
        <end position="353"/>
    </location>
</feature>
<proteinExistence type="predicted"/>
<dbReference type="PROSITE" id="PS51257">
    <property type="entry name" value="PROKAR_LIPOPROTEIN"/>
    <property type="match status" value="1"/>
</dbReference>
<keyword evidence="1" id="KW-0732">Signal</keyword>
<evidence type="ECO:0000256" key="1">
    <source>
        <dbReference type="SAM" id="SignalP"/>
    </source>
</evidence>
<gene>
    <name evidence="2" type="ORF">nbrc107697_24040</name>
</gene>
<dbReference type="RefSeq" id="WP_161927795.1">
    <property type="nucleotide sequence ID" value="NZ_BJOU01000002.1"/>
</dbReference>
<evidence type="ECO:0000313" key="2">
    <source>
        <dbReference type="EMBL" id="GED98365.1"/>
    </source>
</evidence>
<dbReference type="InterPro" id="IPR024520">
    <property type="entry name" value="DUF3558"/>
</dbReference>
<organism evidence="2 3">
    <name type="scientific">Gordonia crocea</name>
    <dbReference type="NCBI Taxonomy" id="589162"/>
    <lineage>
        <taxon>Bacteria</taxon>
        <taxon>Bacillati</taxon>
        <taxon>Actinomycetota</taxon>
        <taxon>Actinomycetes</taxon>
        <taxon>Mycobacteriales</taxon>
        <taxon>Gordoniaceae</taxon>
        <taxon>Gordonia</taxon>
    </lineage>
</organism>
<reference evidence="3" key="1">
    <citation type="submission" date="2019-06" db="EMBL/GenBank/DDBJ databases">
        <title>Gordonia isolated from sludge of a wastewater treatment plant.</title>
        <authorList>
            <person name="Tamura T."/>
            <person name="Aoyama K."/>
            <person name="Kang Y."/>
            <person name="Saito S."/>
            <person name="Akiyama N."/>
            <person name="Yazawa K."/>
            <person name="Gonoi T."/>
            <person name="Mikami Y."/>
        </authorList>
    </citation>
    <scope>NUCLEOTIDE SEQUENCE [LARGE SCALE GENOMIC DNA]</scope>
    <source>
        <strain evidence="3">NBRC 107697</strain>
    </source>
</reference>
<dbReference type="AlphaFoldDB" id="A0A7I9UZ27"/>
<evidence type="ECO:0000313" key="3">
    <source>
        <dbReference type="Proteomes" id="UP000444980"/>
    </source>
</evidence>
<feature type="signal peptide" evidence="1">
    <location>
        <begin position="1"/>
        <end position="19"/>
    </location>
</feature>
<sequence length="353" mass="37921">MRTTVRVMTMILAAMTVLAACGSERRDVGADPTTTTVPAQRGPFFGICGGLTTEDVAAATGFRGLRLAVMNTSSCEWLSGANYFQGAVVSFNWYRGSPIDRERSGVQLTKDNLTDWEIDGHRGFIAHTRGRVCEMGVAFGADFIEVSGRIPARGENNIGIEKAVCRAQIADGDDDQAGAPMRVGRRWAGTVLAVVAVAVSVAGCGNPDPTPAATTTASLVDTDKFDRITLECEVLPLGQLRTASGIQVVDSTFTGPICRWESALGNSITFNWFEWQSVAQERASAKQMGYETETVRVDSITMFLARLPDRPAACGATARAPSRGIYTWFVEGSSKDPCEAATELLRLSLKRST</sequence>